<reference evidence="3" key="3">
    <citation type="submission" date="2011-03" db="EMBL/GenBank/DDBJ databases">
        <title>Annotation of Magnaporthe poae ATCC 64411.</title>
        <authorList>
            <person name="Ma L.-J."/>
            <person name="Dead R."/>
            <person name="Young S.K."/>
            <person name="Zeng Q."/>
            <person name="Gargeya S."/>
            <person name="Fitzgerald M."/>
            <person name="Haas B."/>
            <person name="Abouelleil A."/>
            <person name="Alvarado L."/>
            <person name="Arachchi H.M."/>
            <person name="Berlin A."/>
            <person name="Brown A."/>
            <person name="Chapman S.B."/>
            <person name="Chen Z."/>
            <person name="Dunbar C."/>
            <person name="Freedman E."/>
            <person name="Gearin G."/>
            <person name="Gellesch M."/>
            <person name="Goldberg J."/>
            <person name="Griggs A."/>
            <person name="Gujja S."/>
            <person name="Heiman D."/>
            <person name="Howarth C."/>
            <person name="Larson L."/>
            <person name="Lui A."/>
            <person name="MacDonald P.J.P."/>
            <person name="Mehta T."/>
            <person name="Montmayeur A."/>
            <person name="Murphy C."/>
            <person name="Neiman D."/>
            <person name="Pearson M."/>
            <person name="Priest M."/>
            <person name="Roberts A."/>
            <person name="Saif S."/>
            <person name="Shea T."/>
            <person name="Shenoy N."/>
            <person name="Sisk P."/>
            <person name="Stolte C."/>
            <person name="Sykes S."/>
            <person name="Yandava C."/>
            <person name="Wortman J."/>
            <person name="Nusbaum C."/>
            <person name="Birren B."/>
        </authorList>
    </citation>
    <scope>NUCLEOTIDE SEQUENCE</scope>
    <source>
        <strain evidence="3">ATCC 64411</strain>
    </source>
</reference>
<keyword evidence="2" id="KW-0472">Membrane</keyword>
<feature type="region of interest" description="Disordered" evidence="1">
    <location>
        <begin position="111"/>
        <end position="150"/>
    </location>
</feature>
<keyword evidence="5" id="KW-1185">Reference proteome</keyword>
<reference evidence="4" key="4">
    <citation type="journal article" date="2015" name="G3 (Bethesda)">
        <title>Genome sequences of three phytopathogenic species of the Magnaporthaceae family of fungi.</title>
        <authorList>
            <person name="Okagaki L.H."/>
            <person name="Nunes C.C."/>
            <person name="Sailsbery J."/>
            <person name="Clay B."/>
            <person name="Brown D."/>
            <person name="John T."/>
            <person name="Oh Y."/>
            <person name="Young N."/>
            <person name="Fitzgerald M."/>
            <person name="Haas B.J."/>
            <person name="Zeng Q."/>
            <person name="Young S."/>
            <person name="Adiconis X."/>
            <person name="Fan L."/>
            <person name="Levin J.Z."/>
            <person name="Mitchell T.K."/>
            <person name="Okubara P.A."/>
            <person name="Farman M.L."/>
            <person name="Kohn L.M."/>
            <person name="Birren B."/>
            <person name="Ma L.-J."/>
            <person name="Dean R.A."/>
        </authorList>
    </citation>
    <scope>NUCLEOTIDE SEQUENCE</scope>
    <source>
        <strain evidence="4">ATCC 64411 / 73-15</strain>
    </source>
</reference>
<proteinExistence type="predicted"/>
<evidence type="ECO:0000313" key="5">
    <source>
        <dbReference type="Proteomes" id="UP000011715"/>
    </source>
</evidence>
<dbReference type="Proteomes" id="UP000011715">
    <property type="component" value="Unassembled WGS sequence"/>
</dbReference>
<evidence type="ECO:0000256" key="1">
    <source>
        <dbReference type="SAM" id="MobiDB-lite"/>
    </source>
</evidence>
<keyword evidence="2" id="KW-0812">Transmembrane</keyword>
<protein>
    <submittedName>
        <fullName evidence="3 4">Uncharacterized protein</fullName>
    </submittedName>
</protein>
<reference evidence="3" key="2">
    <citation type="submission" date="2010-05" db="EMBL/GenBank/DDBJ databases">
        <title>The Genome Sequence of Magnaporthe poae strain ATCC 64411.</title>
        <authorList>
            <consortium name="The Broad Institute Genome Sequencing Platform"/>
            <consortium name="Broad Institute Genome Sequencing Center for Infectious Disease"/>
            <person name="Ma L.-J."/>
            <person name="Dead R."/>
            <person name="Young S."/>
            <person name="Zeng Q."/>
            <person name="Koehrsen M."/>
            <person name="Alvarado L."/>
            <person name="Berlin A."/>
            <person name="Chapman S.B."/>
            <person name="Chen Z."/>
            <person name="Freedman E."/>
            <person name="Gellesch M."/>
            <person name="Goldberg J."/>
            <person name="Griggs A."/>
            <person name="Gujja S."/>
            <person name="Heilman E.R."/>
            <person name="Heiman D."/>
            <person name="Hepburn T."/>
            <person name="Howarth C."/>
            <person name="Jen D."/>
            <person name="Larson L."/>
            <person name="Mehta T."/>
            <person name="Neiman D."/>
            <person name="Pearson M."/>
            <person name="Roberts A."/>
            <person name="Saif S."/>
            <person name="Shea T."/>
            <person name="Shenoy N."/>
            <person name="Sisk P."/>
            <person name="Stolte C."/>
            <person name="Sykes S."/>
            <person name="Walk T."/>
            <person name="White J."/>
            <person name="Yandava C."/>
            <person name="Haas B."/>
            <person name="Nusbaum C."/>
            <person name="Birren B."/>
        </authorList>
    </citation>
    <scope>NUCLEOTIDE SEQUENCE</scope>
    <source>
        <strain evidence="3">ATCC 64411</strain>
    </source>
</reference>
<gene>
    <name evidence="3" type="ORF">MAPG_08723</name>
</gene>
<dbReference type="EnsemblFungi" id="MAPG_08723T0">
    <property type="protein sequence ID" value="MAPG_08723T0"/>
    <property type="gene ID" value="MAPG_08723"/>
</dbReference>
<reference evidence="4" key="5">
    <citation type="submission" date="2015-06" db="UniProtKB">
        <authorList>
            <consortium name="EnsemblFungi"/>
        </authorList>
    </citation>
    <scope>IDENTIFICATION</scope>
    <source>
        <strain evidence="4">ATCC 64411</strain>
    </source>
</reference>
<reference evidence="5" key="1">
    <citation type="submission" date="2010-05" db="EMBL/GenBank/DDBJ databases">
        <title>The genome sequence of Magnaporthe poae strain ATCC 64411.</title>
        <authorList>
            <person name="Ma L.-J."/>
            <person name="Dead R."/>
            <person name="Young S."/>
            <person name="Zeng Q."/>
            <person name="Koehrsen M."/>
            <person name="Alvarado L."/>
            <person name="Berlin A."/>
            <person name="Chapman S.B."/>
            <person name="Chen Z."/>
            <person name="Freedman E."/>
            <person name="Gellesch M."/>
            <person name="Goldberg J."/>
            <person name="Griggs A."/>
            <person name="Gujja S."/>
            <person name="Heilman E.R."/>
            <person name="Heiman D."/>
            <person name="Hepburn T."/>
            <person name="Howarth C."/>
            <person name="Jen D."/>
            <person name="Larson L."/>
            <person name="Mehta T."/>
            <person name="Neiman D."/>
            <person name="Pearson M."/>
            <person name="Roberts A."/>
            <person name="Saif S."/>
            <person name="Shea T."/>
            <person name="Shenoy N."/>
            <person name="Sisk P."/>
            <person name="Stolte C."/>
            <person name="Sykes S."/>
            <person name="Walk T."/>
            <person name="White J."/>
            <person name="Yandava C."/>
            <person name="Haas B."/>
            <person name="Nusbaum C."/>
            <person name="Birren B."/>
        </authorList>
    </citation>
    <scope>NUCLEOTIDE SEQUENCE [LARGE SCALE GENOMIC DNA]</scope>
    <source>
        <strain evidence="5">ATCC 64411 / 73-15</strain>
    </source>
</reference>
<feature type="transmembrane region" description="Helical" evidence="2">
    <location>
        <begin position="75"/>
        <end position="96"/>
    </location>
</feature>
<dbReference type="OrthoDB" id="5223630at2759"/>
<evidence type="ECO:0000313" key="4">
    <source>
        <dbReference type="EnsemblFungi" id="MAPG_08723T0"/>
    </source>
</evidence>
<dbReference type="EMBL" id="ADBL01002119">
    <property type="status" value="NOT_ANNOTATED_CDS"/>
    <property type="molecule type" value="Genomic_DNA"/>
</dbReference>
<accession>A0A0C4E835</accession>
<dbReference type="EMBL" id="GL876973">
    <property type="protein sequence ID" value="KLU89754.1"/>
    <property type="molecule type" value="Genomic_DNA"/>
</dbReference>
<dbReference type="eggNOG" id="ENOG502RQ9T">
    <property type="taxonomic scope" value="Eukaryota"/>
</dbReference>
<keyword evidence="2" id="KW-1133">Transmembrane helix</keyword>
<name>A0A0C4E835_MAGP6</name>
<evidence type="ECO:0000313" key="3">
    <source>
        <dbReference type="EMBL" id="KLU89754.1"/>
    </source>
</evidence>
<organism evidence="4 5">
    <name type="scientific">Magnaporthiopsis poae (strain ATCC 64411 / 73-15)</name>
    <name type="common">Kentucky bluegrass fungus</name>
    <name type="synonym">Magnaporthe poae</name>
    <dbReference type="NCBI Taxonomy" id="644358"/>
    <lineage>
        <taxon>Eukaryota</taxon>
        <taxon>Fungi</taxon>
        <taxon>Dikarya</taxon>
        <taxon>Ascomycota</taxon>
        <taxon>Pezizomycotina</taxon>
        <taxon>Sordariomycetes</taxon>
        <taxon>Sordariomycetidae</taxon>
        <taxon>Magnaporthales</taxon>
        <taxon>Magnaporthaceae</taxon>
        <taxon>Magnaporthiopsis</taxon>
    </lineage>
</organism>
<sequence length="321" mass="34972">MNSFYDQPYTSSNRSVWVELMNKSTADWGLSPFPANVVALNGSLADAPQGSVPTDAIVIENAGRTLLGDRPIEPIVFGITSSLAVICVVVFIVVGFMNKSFGLSDQVVLPGEDSTERRPLGPSALERGHGGIGSGPNSPSADGPHDFVTKDGFRRSLRDYYYPPTVTETELRDKDFVLETVDGDDVEAVTELLRKMYATDLEIWSRSGDHSFNPDAHKTKSDAILAEVRNRFEAWGASANHASSTVDWRGGDVTLLDLPEGWQAADPATLLQCLEHDGQAQEVMQGISRARAGWTQDEVPELLKAGLFLFSAKGIHETRYS</sequence>
<dbReference type="AlphaFoldDB" id="A0A0C4E835"/>
<dbReference type="VEuPathDB" id="FungiDB:MAPG_08723"/>
<dbReference type="OMA" id="GIHETRY"/>
<evidence type="ECO:0000256" key="2">
    <source>
        <dbReference type="SAM" id="Phobius"/>
    </source>
</evidence>